<keyword evidence="3" id="KW-1185">Reference proteome</keyword>
<dbReference type="AlphaFoldDB" id="A0A9J5YHB6"/>
<feature type="non-terminal residue" evidence="2">
    <location>
        <position position="296"/>
    </location>
</feature>
<organism evidence="2 3">
    <name type="scientific">Solanum commersonii</name>
    <name type="common">Commerson's wild potato</name>
    <name type="synonym">Commerson's nightshade</name>
    <dbReference type="NCBI Taxonomy" id="4109"/>
    <lineage>
        <taxon>Eukaryota</taxon>
        <taxon>Viridiplantae</taxon>
        <taxon>Streptophyta</taxon>
        <taxon>Embryophyta</taxon>
        <taxon>Tracheophyta</taxon>
        <taxon>Spermatophyta</taxon>
        <taxon>Magnoliopsida</taxon>
        <taxon>eudicotyledons</taxon>
        <taxon>Gunneridae</taxon>
        <taxon>Pentapetalae</taxon>
        <taxon>asterids</taxon>
        <taxon>lamiids</taxon>
        <taxon>Solanales</taxon>
        <taxon>Solanaceae</taxon>
        <taxon>Solanoideae</taxon>
        <taxon>Solaneae</taxon>
        <taxon>Solanum</taxon>
    </lineage>
</organism>
<evidence type="ECO:0000313" key="2">
    <source>
        <dbReference type="EMBL" id="KAG5599215.1"/>
    </source>
</evidence>
<sequence length="296" mass="33116">MVYVQQVEEEKLRDTEEFKNRRAKIGNKSGQQKRPAPSSASTPTPKNKREYNNQNFRAKIAYSQGSVAQGDSKPPTYTKCGRNHSGICREGSTGSLKYGQTGHFMRECPKNKQGNGNGGNRSQSSLVSPQDRAAPRRATFDTEQQDSPDVFTGMIQVFDFIVYALTDPGASLSFVTPYVAMNFDVIPEQLSEPFNVYTLVGESILAERVYCYCPISVNHKSTMVDLIELDMLHVCYASVDCRTRVVKFQFPNESVLEWKSSSAVPRGHSILYLKARKLVSKGCVYHLVRVNDSSVE</sequence>
<dbReference type="CDD" id="cd00303">
    <property type="entry name" value="retropepsin_like"/>
    <property type="match status" value="1"/>
</dbReference>
<comment type="caution">
    <text evidence="2">The sequence shown here is derived from an EMBL/GenBank/DDBJ whole genome shotgun (WGS) entry which is preliminary data.</text>
</comment>
<dbReference type="EMBL" id="JACXVP010000006">
    <property type="protein sequence ID" value="KAG5599215.1"/>
    <property type="molecule type" value="Genomic_DNA"/>
</dbReference>
<dbReference type="Pfam" id="PF08284">
    <property type="entry name" value="RVP_2"/>
    <property type="match status" value="1"/>
</dbReference>
<feature type="region of interest" description="Disordered" evidence="1">
    <location>
        <begin position="62"/>
        <end position="145"/>
    </location>
</feature>
<evidence type="ECO:0008006" key="4">
    <source>
        <dbReference type="Google" id="ProtNLM"/>
    </source>
</evidence>
<dbReference type="InterPro" id="IPR032567">
    <property type="entry name" value="RTL1-rel"/>
</dbReference>
<reference evidence="2 3" key="1">
    <citation type="submission" date="2020-09" db="EMBL/GenBank/DDBJ databases">
        <title>De no assembly of potato wild relative species, Solanum commersonii.</title>
        <authorList>
            <person name="Cho K."/>
        </authorList>
    </citation>
    <scope>NUCLEOTIDE SEQUENCE [LARGE SCALE GENOMIC DNA]</scope>
    <source>
        <strain evidence="2">LZ3.2</strain>
        <tissue evidence="2">Leaf</tissue>
    </source>
</reference>
<dbReference type="OrthoDB" id="1751882at2759"/>
<name>A0A9J5YHB6_SOLCO</name>
<feature type="region of interest" description="Disordered" evidence="1">
    <location>
        <begin position="1"/>
        <end position="50"/>
    </location>
</feature>
<evidence type="ECO:0000256" key="1">
    <source>
        <dbReference type="SAM" id="MobiDB-lite"/>
    </source>
</evidence>
<dbReference type="PANTHER" id="PTHR15503:SF45">
    <property type="entry name" value="RNA-DIRECTED DNA POLYMERASE HOMOLOG"/>
    <property type="match status" value="1"/>
</dbReference>
<feature type="compositionally biased region" description="Basic and acidic residues" evidence="1">
    <location>
        <begin position="8"/>
        <end position="20"/>
    </location>
</feature>
<gene>
    <name evidence="2" type="ORF">H5410_030585</name>
</gene>
<protein>
    <recommendedName>
        <fullName evidence="4">Gag-pol polyprotein</fullName>
    </recommendedName>
</protein>
<dbReference type="Proteomes" id="UP000824120">
    <property type="component" value="Chromosome 6"/>
</dbReference>
<feature type="compositionally biased region" description="Low complexity" evidence="1">
    <location>
        <begin position="35"/>
        <end position="45"/>
    </location>
</feature>
<evidence type="ECO:0000313" key="3">
    <source>
        <dbReference type="Proteomes" id="UP000824120"/>
    </source>
</evidence>
<dbReference type="PANTHER" id="PTHR15503">
    <property type="entry name" value="LDOC1 RELATED"/>
    <property type="match status" value="1"/>
</dbReference>
<accession>A0A9J5YHB6</accession>
<proteinExistence type="predicted"/>